<feature type="compositionally biased region" description="Basic and acidic residues" evidence="2">
    <location>
        <begin position="533"/>
        <end position="555"/>
    </location>
</feature>
<proteinExistence type="predicted"/>
<dbReference type="SMART" id="SM00671">
    <property type="entry name" value="SEL1"/>
    <property type="match status" value="4"/>
</dbReference>
<name>A0ABW6ZBY4_9HYPH</name>
<dbReference type="InterPro" id="IPR011990">
    <property type="entry name" value="TPR-like_helical_dom_sf"/>
</dbReference>
<dbReference type="PANTHER" id="PTHR11102">
    <property type="entry name" value="SEL-1-LIKE PROTEIN"/>
    <property type="match status" value="1"/>
</dbReference>
<dbReference type="EMBL" id="JBAFUR010000001">
    <property type="protein sequence ID" value="MFG1251304.1"/>
    <property type="molecule type" value="Genomic_DNA"/>
</dbReference>
<evidence type="ECO:0000256" key="2">
    <source>
        <dbReference type="SAM" id="MobiDB-lite"/>
    </source>
</evidence>
<feature type="region of interest" description="Disordered" evidence="2">
    <location>
        <begin position="511"/>
        <end position="558"/>
    </location>
</feature>
<keyword evidence="4" id="KW-1185">Reference proteome</keyword>
<sequence length="864" mass="92368">MERFERTARTRKGFEGHHGFDPYAQAEQPDVPAWDVFDLPASAIEALRGEIGILRERLATAAPKRAVTEMDRAITLLSRRVDDLREAGATREGSDQAILDELASIRGSLGEVGRNERFSERFKVVESGIDALGRKIDLLGARAVDPVEVARLQSQMGEMRDLVQRLVTGPQGQDAMAKLAQRLGACAESVALAGEQAAQRLTDAAGDFERNADALLRRFADLEARGRAGDSEATERLRASLLESVNGVHARLDRMSGQIADQAASVSPALGLEISQRLGAIAARLAAAEESGRSGSSVVDAMERHLSGLSDQLRQTHDRLGRLDEIETGLRRLSEEVRNVREDTRSVANEAAAAVAAKVSDNPDGAAVLGLKRGLAALEARQDEMERRAGELMAAELEQQLDSISVALAQEGDGTYAPRSTAGRAPAQEAAQDAAHEAAYEEATYQEAAYQDAGYYQEPSYEEAPQPHASYQEPEFQPAPEIRAEDAAPQPQRRASGDATEADALESALRAAATDVPWPRPNRRVDWGTPPAHAKEAEEERPRLEKRARKAEKARERRPHAPGVFAGLFARRRHIAMVALIAGATTVFTGLSVGMAVRNGPEIVTGLTEALRRLAAPAIAGVAPTELPPAIGPSALQTAARDGDPAAAFLVAGRYAEGRGTDVNLDAATKWLGYAVQRGSAPAALRLGALYESAGKDMGEARRFYTWAAEQGNVRAMHALAMLLSEGTLPDLNGKPDWAGALKWFRTAADLGHRDSQYNLGVIYARGLGVSADAAEAWKWLDLAARQGDEDSARKRDILSRDADPAVLAKAQQASAAFVPATPVAAANTVTIKPEWQEQAPDVVASATPAKAATRVASSAGTAH</sequence>
<dbReference type="Proteomes" id="UP001604043">
    <property type="component" value="Unassembled WGS sequence"/>
</dbReference>
<organism evidence="3 4">
    <name type="scientific">Xanthobacter aminoxidans</name>
    <dbReference type="NCBI Taxonomy" id="186280"/>
    <lineage>
        <taxon>Bacteria</taxon>
        <taxon>Pseudomonadati</taxon>
        <taxon>Pseudomonadota</taxon>
        <taxon>Alphaproteobacteria</taxon>
        <taxon>Hyphomicrobiales</taxon>
        <taxon>Xanthobacteraceae</taxon>
        <taxon>Xanthobacter</taxon>
    </lineage>
</organism>
<feature type="coiled-coil region" evidence="1">
    <location>
        <begin position="198"/>
        <end position="225"/>
    </location>
</feature>
<feature type="compositionally biased region" description="Basic and acidic residues" evidence="2">
    <location>
        <begin position="1"/>
        <end position="20"/>
    </location>
</feature>
<dbReference type="InterPro" id="IPR006597">
    <property type="entry name" value="Sel1-like"/>
</dbReference>
<dbReference type="RefSeq" id="WP_394006297.1">
    <property type="nucleotide sequence ID" value="NZ_JBAFUR010000001.1"/>
</dbReference>
<reference evidence="3 4" key="1">
    <citation type="submission" date="2024-02" db="EMBL/GenBank/DDBJ databases">
        <title>Expansion and revision of Xanthobacter and proposal of Roseixanthobacter gen. nov.</title>
        <authorList>
            <person name="Soltysiak M.P.M."/>
            <person name="Jalihal A."/>
            <person name="Ory A."/>
            <person name="Chrisophersen C."/>
            <person name="Lee A.D."/>
            <person name="Boulton J."/>
            <person name="Springer M."/>
        </authorList>
    </citation>
    <scope>NUCLEOTIDE SEQUENCE [LARGE SCALE GENOMIC DNA]</scope>
    <source>
        <strain evidence="3 4">CB5</strain>
    </source>
</reference>
<evidence type="ECO:0000313" key="4">
    <source>
        <dbReference type="Proteomes" id="UP001604043"/>
    </source>
</evidence>
<dbReference type="InterPro" id="IPR050767">
    <property type="entry name" value="Sel1_AlgK"/>
</dbReference>
<feature type="coiled-coil region" evidence="1">
    <location>
        <begin position="323"/>
        <end position="395"/>
    </location>
</feature>
<comment type="caution">
    <text evidence="3">The sequence shown here is derived from an EMBL/GenBank/DDBJ whole genome shotgun (WGS) entry which is preliminary data.</text>
</comment>
<keyword evidence="1" id="KW-0175">Coiled coil</keyword>
<accession>A0ABW6ZBY4</accession>
<dbReference type="SUPFAM" id="SSF81901">
    <property type="entry name" value="HCP-like"/>
    <property type="match status" value="1"/>
</dbReference>
<protein>
    <recommendedName>
        <fullName evidence="5">Localization factor PodJL</fullName>
    </recommendedName>
</protein>
<dbReference type="Pfam" id="PF08238">
    <property type="entry name" value="Sel1"/>
    <property type="match status" value="4"/>
</dbReference>
<evidence type="ECO:0000256" key="1">
    <source>
        <dbReference type="SAM" id="Coils"/>
    </source>
</evidence>
<feature type="region of interest" description="Disordered" evidence="2">
    <location>
        <begin position="1"/>
        <end position="24"/>
    </location>
</feature>
<dbReference type="Gene3D" id="1.25.40.10">
    <property type="entry name" value="Tetratricopeptide repeat domain"/>
    <property type="match status" value="2"/>
</dbReference>
<evidence type="ECO:0008006" key="5">
    <source>
        <dbReference type="Google" id="ProtNLM"/>
    </source>
</evidence>
<dbReference type="PANTHER" id="PTHR11102:SF160">
    <property type="entry name" value="ERAD-ASSOCIATED E3 UBIQUITIN-PROTEIN LIGASE COMPONENT HRD3"/>
    <property type="match status" value="1"/>
</dbReference>
<gene>
    <name evidence="3" type="ORF">V5F30_03765</name>
</gene>
<evidence type="ECO:0000313" key="3">
    <source>
        <dbReference type="EMBL" id="MFG1251304.1"/>
    </source>
</evidence>
<feature type="region of interest" description="Disordered" evidence="2">
    <location>
        <begin position="415"/>
        <end position="435"/>
    </location>
</feature>